<protein>
    <recommendedName>
        <fullName evidence="4">Plastocyanin-like domain-containing protein</fullName>
    </recommendedName>
</protein>
<organism evidence="5">
    <name type="scientific">Tanacetum cinerariifolium</name>
    <name type="common">Dalmatian daisy</name>
    <name type="synonym">Chrysanthemum cinerariifolium</name>
    <dbReference type="NCBI Taxonomy" id="118510"/>
    <lineage>
        <taxon>Eukaryota</taxon>
        <taxon>Viridiplantae</taxon>
        <taxon>Streptophyta</taxon>
        <taxon>Embryophyta</taxon>
        <taxon>Tracheophyta</taxon>
        <taxon>Spermatophyta</taxon>
        <taxon>Magnoliopsida</taxon>
        <taxon>eudicotyledons</taxon>
        <taxon>Gunneridae</taxon>
        <taxon>Pentapetalae</taxon>
        <taxon>asterids</taxon>
        <taxon>campanulids</taxon>
        <taxon>Asterales</taxon>
        <taxon>Asteraceae</taxon>
        <taxon>Asteroideae</taxon>
        <taxon>Anthemideae</taxon>
        <taxon>Anthemidinae</taxon>
        <taxon>Tanacetum</taxon>
    </lineage>
</organism>
<dbReference type="Pfam" id="PF07731">
    <property type="entry name" value="Cu-oxidase_2"/>
    <property type="match status" value="1"/>
</dbReference>
<comment type="caution">
    <text evidence="5">The sequence shown here is derived from an EMBL/GenBank/DDBJ whole genome shotgun (WGS) entry which is preliminary data.</text>
</comment>
<dbReference type="PROSITE" id="PS00079">
    <property type="entry name" value="MULTICOPPER_OXIDASE1"/>
    <property type="match status" value="1"/>
</dbReference>
<name>A0A699XJE6_TANCI</name>
<dbReference type="PROSITE" id="PS00080">
    <property type="entry name" value="MULTICOPPER_OXIDASE2"/>
    <property type="match status" value="1"/>
</dbReference>
<dbReference type="AlphaFoldDB" id="A0A699XJE6"/>
<dbReference type="InterPro" id="IPR008972">
    <property type="entry name" value="Cupredoxin"/>
</dbReference>
<reference evidence="5" key="1">
    <citation type="journal article" date="2019" name="Sci. Rep.">
        <title>Draft genome of Tanacetum cinerariifolium, the natural source of mosquito coil.</title>
        <authorList>
            <person name="Yamashiro T."/>
            <person name="Shiraishi A."/>
            <person name="Satake H."/>
            <person name="Nakayama K."/>
        </authorList>
    </citation>
    <scope>NUCLEOTIDE SEQUENCE</scope>
</reference>
<dbReference type="InterPro" id="IPR011706">
    <property type="entry name" value="Cu-oxidase_C"/>
</dbReference>
<sequence>AAAQPELFNLVNPSYRDGFVTPPSAGKPTWLAVRYKVEIPGAWLLHCHIQSHLNGGMAAVILDGVDEWPYVPEEYRN</sequence>
<dbReference type="InterPro" id="IPR033138">
    <property type="entry name" value="Cu_oxidase_CS"/>
</dbReference>
<gene>
    <name evidence="5" type="ORF">Tci_928990</name>
</gene>
<evidence type="ECO:0000259" key="4">
    <source>
        <dbReference type="Pfam" id="PF07731"/>
    </source>
</evidence>
<proteinExistence type="inferred from homology"/>
<dbReference type="GO" id="GO:0016491">
    <property type="term" value="F:oxidoreductase activity"/>
    <property type="evidence" value="ECO:0007669"/>
    <property type="project" value="InterPro"/>
</dbReference>
<keyword evidence="3" id="KW-0186">Copper</keyword>
<dbReference type="SUPFAM" id="SSF49503">
    <property type="entry name" value="Cupredoxins"/>
    <property type="match status" value="1"/>
</dbReference>
<accession>A0A699XJE6</accession>
<keyword evidence="2" id="KW-0479">Metal-binding</keyword>
<comment type="similarity">
    <text evidence="1">Belongs to the multicopper oxidase family.</text>
</comment>
<evidence type="ECO:0000313" key="5">
    <source>
        <dbReference type="EMBL" id="GFD57021.1"/>
    </source>
</evidence>
<dbReference type="EMBL" id="BKCJ011836088">
    <property type="protein sequence ID" value="GFD57021.1"/>
    <property type="molecule type" value="Genomic_DNA"/>
</dbReference>
<evidence type="ECO:0000256" key="1">
    <source>
        <dbReference type="ARBA" id="ARBA00010609"/>
    </source>
</evidence>
<dbReference type="Gene3D" id="2.60.40.420">
    <property type="entry name" value="Cupredoxins - blue copper proteins"/>
    <property type="match status" value="1"/>
</dbReference>
<feature type="domain" description="Plastocyanin-like" evidence="4">
    <location>
        <begin position="3"/>
        <end position="64"/>
    </location>
</feature>
<feature type="non-terminal residue" evidence="5">
    <location>
        <position position="1"/>
    </location>
</feature>
<evidence type="ECO:0000256" key="3">
    <source>
        <dbReference type="ARBA" id="ARBA00023008"/>
    </source>
</evidence>
<dbReference type="GO" id="GO:0005507">
    <property type="term" value="F:copper ion binding"/>
    <property type="evidence" value="ECO:0007669"/>
    <property type="project" value="InterPro"/>
</dbReference>
<evidence type="ECO:0000256" key="2">
    <source>
        <dbReference type="ARBA" id="ARBA00022723"/>
    </source>
</evidence>
<dbReference type="InterPro" id="IPR002355">
    <property type="entry name" value="Cu_oxidase_Cu_BS"/>
</dbReference>